<feature type="compositionally biased region" description="Basic and acidic residues" evidence="1">
    <location>
        <begin position="81"/>
        <end position="94"/>
    </location>
</feature>
<feature type="region of interest" description="Disordered" evidence="1">
    <location>
        <begin position="78"/>
        <end position="98"/>
    </location>
</feature>
<dbReference type="EMBL" id="BQNB010018661">
    <property type="protein sequence ID" value="GJT76852.1"/>
    <property type="molecule type" value="Genomic_DNA"/>
</dbReference>
<evidence type="ECO:0000313" key="2">
    <source>
        <dbReference type="EMBL" id="GJT76852.1"/>
    </source>
</evidence>
<dbReference type="PANTHER" id="PTHR36005:SF1">
    <property type="entry name" value="DNA LIGASE-LIKE PROTEIN"/>
    <property type="match status" value="1"/>
</dbReference>
<feature type="compositionally biased region" description="Basic and acidic residues" evidence="1">
    <location>
        <begin position="124"/>
        <end position="146"/>
    </location>
</feature>
<evidence type="ECO:0000256" key="1">
    <source>
        <dbReference type="SAM" id="MobiDB-lite"/>
    </source>
</evidence>
<dbReference type="PANTHER" id="PTHR36005">
    <property type="entry name" value="DNA LIGASE-LIKE PROTEIN"/>
    <property type="match status" value="1"/>
</dbReference>
<feature type="compositionally biased region" description="Low complexity" evidence="1">
    <location>
        <begin position="364"/>
        <end position="381"/>
    </location>
</feature>
<keyword evidence="3" id="KW-1185">Reference proteome</keyword>
<feature type="compositionally biased region" description="Low complexity" evidence="1">
    <location>
        <begin position="323"/>
        <end position="344"/>
    </location>
</feature>
<reference evidence="2" key="2">
    <citation type="submission" date="2022-01" db="EMBL/GenBank/DDBJ databases">
        <authorList>
            <person name="Yamashiro T."/>
            <person name="Shiraishi A."/>
            <person name="Satake H."/>
            <person name="Nakayama K."/>
        </authorList>
    </citation>
    <scope>NUCLEOTIDE SEQUENCE</scope>
</reference>
<dbReference type="Proteomes" id="UP001151760">
    <property type="component" value="Unassembled WGS sequence"/>
</dbReference>
<protein>
    <submittedName>
        <fullName evidence="2">Uncharacterized protein</fullName>
    </submittedName>
</protein>
<feature type="region of interest" description="Disordered" evidence="1">
    <location>
        <begin position="315"/>
        <end position="392"/>
    </location>
</feature>
<gene>
    <name evidence="2" type="ORF">Tco_1043577</name>
</gene>
<comment type="caution">
    <text evidence="2">The sequence shown here is derived from an EMBL/GenBank/DDBJ whole genome shotgun (WGS) entry which is preliminary data.</text>
</comment>
<organism evidence="2 3">
    <name type="scientific">Tanacetum coccineum</name>
    <dbReference type="NCBI Taxonomy" id="301880"/>
    <lineage>
        <taxon>Eukaryota</taxon>
        <taxon>Viridiplantae</taxon>
        <taxon>Streptophyta</taxon>
        <taxon>Embryophyta</taxon>
        <taxon>Tracheophyta</taxon>
        <taxon>Spermatophyta</taxon>
        <taxon>Magnoliopsida</taxon>
        <taxon>eudicotyledons</taxon>
        <taxon>Gunneridae</taxon>
        <taxon>Pentapetalae</taxon>
        <taxon>asterids</taxon>
        <taxon>campanulids</taxon>
        <taxon>Asterales</taxon>
        <taxon>Asteraceae</taxon>
        <taxon>Asteroideae</taxon>
        <taxon>Anthemideae</taxon>
        <taxon>Anthemidinae</taxon>
        <taxon>Tanacetum</taxon>
    </lineage>
</organism>
<reference evidence="2" key="1">
    <citation type="journal article" date="2022" name="Int. J. Mol. Sci.">
        <title>Draft Genome of Tanacetum Coccineum: Genomic Comparison of Closely Related Tanacetum-Family Plants.</title>
        <authorList>
            <person name="Yamashiro T."/>
            <person name="Shiraishi A."/>
            <person name="Nakayama K."/>
            <person name="Satake H."/>
        </authorList>
    </citation>
    <scope>NUCLEOTIDE SEQUENCE</scope>
</reference>
<evidence type="ECO:0000313" key="3">
    <source>
        <dbReference type="Proteomes" id="UP001151760"/>
    </source>
</evidence>
<feature type="region of interest" description="Disordered" evidence="1">
    <location>
        <begin position="124"/>
        <end position="153"/>
    </location>
</feature>
<accession>A0ABQ5GPL9</accession>
<name>A0ABQ5GPL9_9ASTR</name>
<proteinExistence type="predicted"/>
<sequence>MDGHMGGDEGCSLGVLLSMASLGSSSSATKCCCSDEGGAGLSPRRWFCGVGRKDYRCGALMIVLSFMLFLCFEQTTSSPGLREERGNEENWDKKGKARGNMGKIGTKEKWVTFFRGRIKKGEREEEKEIEERLDPTMGSSEKEETQRPMTRGKRMNCRGLRKRGCGRLRKKKKYEIVTMTELLVRLLKDGEGENEDDVTFESSERNFIQKMASSRNFKKNDAAWMQSGAPECSLQQLMRETGKRRVFVLCVFEEDVEYERNDCFDDMIDVKKIENKGKLVSPGDDEDSREVFGLIKKLNTVPEARKKAKTTSFFDTMLTGGNSNSSSKSSFLSRASSHSLPPSSKQKGSSGVRSFIFGRDDSNSRSSISISEDTSDTIQSSMQSSVRKEDHKVELSQSVFAAFKIPKKPVRIPGRV</sequence>